<keyword evidence="3" id="KW-0804">Transcription</keyword>
<keyword evidence="7" id="KW-1185">Reference proteome</keyword>
<dbReference type="InterPro" id="IPR001647">
    <property type="entry name" value="HTH_TetR"/>
</dbReference>
<dbReference type="AlphaFoldDB" id="A0A175RPK1"/>
<dbReference type="PANTHER" id="PTHR30055">
    <property type="entry name" value="HTH-TYPE TRANSCRIPTIONAL REGULATOR RUTR"/>
    <property type="match status" value="1"/>
</dbReference>
<accession>A0A175RPK1</accession>
<evidence type="ECO:0000256" key="3">
    <source>
        <dbReference type="ARBA" id="ARBA00023163"/>
    </source>
</evidence>
<name>A0A175RPK1_9HYPH</name>
<proteinExistence type="predicted"/>
<dbReference type="GO" id="GO:0003700">
    <property type="term" value="F:DNA-binding transcription factor activity"/>
    <property type="evidence" value="ECO:0007669"/>
    <property type="project" value="TreeGrafter"/>
</dbReference>
<evidence type="ECO:0000256" key="4">
    <source>
        <dbReference type="PROSITE-ProRule" id="PRU00335"/>
    </source>
</evidence>
<dbReference type="Pfam" id="PF13305">
    <property type="entry name" value="TetR_C_33"/>
    <property type="match status" value="1"/>
</dbReference>
<feature type="domain" description="HTH tetR-type" evidence="5">
    <location>
        <begin position="9"/>
        <end position="69"/>
    </location>
</feature>
<dbReference type="Proteomes" id="UP000078529">
    <property type="component" value="Unassembled WGS sequence"/>
</dbReference>
<dbReference type="InterPro" id="IPR009057">
    <property type="entry name" value="Homeodomain-like_sf"/>
</dbReference>
<dbReference type="PANTHER" id="PTHR30055:SF234">
    <property type="entry name" value="HTH-TYPE TRANSCRIPTIONAL REGULATOR BETI"/>
    <property type="match status" value="1"/>
</dbReference>
<evidence type="ECO:0000313" key="7">
    <source>
        <dbReference type="Proteomes" id="UP000078529"/>
    </source>
</evidence>
<keyword evidence="1" id="KW-0805">Transcription regulation</keyword>
<gene>
    <name evidence="6" type="ORF">NS365_10040</name>
</gene>
<dbReference type="InterPro" id="IPR050109">
    <property type="entry name" value="HTH-type_TetR-like_transc_reg"/>
</dbReference>
<protein>
    <recommendedName>
        <fullName evidence="5">HTH tetR-type domain-containing protein</fullName>
    </recommendedName>
</protein>
<feature type="DNA-binding region" description="H-T-H motif" evidence="4">
    <location>
        <begin position="32"/>
        <end position="51"/>
    </location>
</feature>
<dbReference type="SUPFAM" id="SSF48498">
    <property type="entry name" value="Tetracyclin repressor-like, C-terminal domain"/>
    <property type="match status" value="1"/>
</dbReference>
<evidence type="ECO:0000313" key="6">
    <source>
        <dbReference type="EMBL" id="KTR05725.1"/>
    </source>
</evidence>
<dbReference type="PATRIC" id="fig|401562.4.peg.1768"/>
<evidence type="ECO:0000256" key="1">
    <source>
        <dbReference type="ARBA" id="ARBA00023015"/>
    </source>
</evidence>
<comment type="caution">
    <text evidence="6">The sequence shown here is derived from an EMBL/GenBank/DDBJ whole genome shotgun (WGS) entry which is preliminary data.</text>
</comment>
<dbReference type="EMBL" id="LDQA01000022">
    <property type="protein sequence ID" value="KTR05725.1"/>
    <property type="molecule type" value="Genomic_DNA"/>
</dbReference>
<keyword evidence="2 4" id="KW-0238">DNA-binding</keyword>
<dbReference type="RefSeq" id="WP_058600145.1">
    <property type="nucleotide sequence ID" value="NZ_LDQA01000022.1"/>
</dbReference>
<sequence>MTKRDEKRQNLKARIIEATERRIEESGVEALRARDIMSDVGAALGGLYNVFADLDDLVLQINSRTLARLKVELQTGAMPDGDPRAELTRLGLAYLRFVRTHPRLWSALFQHPFAAGKPIPDWHRAEQGELLSYLILALRPLQPELSEAALALRARTLFGAIHGIVETSLAERFVGLSELDLEREIEAFIGLMVRGMRLEAPPRSG</sequence>
<reference evidence="6 7" key="1">
    <citation type="journal article" date="2016" name="Front. Microbiol.">
        <title>Genomic Resource of Rice Seed Associated Bacteria.</title>
        <authorList>
            <person name="Midha S."/>
            <person name="Bansal K."/>
            <person name="Sharma S."/>
            <person name="Kumar N."/>
            <person name="Patil P.P."/>
            <person name="Chaudhry V."/>
            <person name="Patil P.B."/>
        </authorList>
    </citation>
    <scope>NUCLEOTIDE SEQUENCE [LARGE SCALE GENOMIC DNA]</scope>
    <source>
        <strain evidence="6 7">NS365</strain>
    </source>
</reference>
<dbReference type="SUPFAM" id="SSF46689">
    <property type="entry name" value="Homeodomain-like"/>
    <property type="match status" value="1"/>
</dbReference>
<organism evidence="6 7">
    <name type="scientific">Aureimonas ureilytica</name>
    <dbReference type="NCBI Taxonomy" id="401562"/>
    <lineage>
        <taxon>Bacteria</taxon>
        <taxon>Pseudomonadati</taxon>
        <taxon>Pseudomonadota</taxon>
        <taxon>Alphaproteobacteria</taxon>
        <taxon>Hyphomicrobiales</taxon>
        <taxon>Aurantimonadaceae</taxon>
        <taxon>Aureimonas</taxon>
    </lineage>
</organism>
<evidence type="ECO:0000256" key="2">
    <source>
        <dbReference type="ARBA" id="ARBA00023125"/>
    </source>
</evidence>
<dbReference type="PROSITE" id="PS50977">
    <property type="entry name" value="HTH_TETR_2"/>
    <property type="match status" value="1"/>
</dbReference>
<evidence type="ECO:0000259" key="5">
    <source>
        <dbReference type="PROSITE" id="PS50977"/>
    </source>
</evidence>
<dbReference type="GO" id="GO:0000976">
    <property type="term" value="F:transcription cis-regulatory region binding"/>
    <property type="evidence" value="ECO:0007669"/>
    <property type="project" value="TreeGrafter"/>
</dbReference>
<dbReference type="Gene3D" id="1.10.357.10">
    <property type="entry name" value="Tetracycline Repressor, domain 2"/>
    <property type="match status" value="1"/>
</dbReference>
<dbReference type="InterPro" id="IPR025996">
    <property type="entry name" value="MT1864/Rv1816-like_C"/>
</dbReference>
<dbReference type="InterPro" id="IPR036271">
    <property type="entry name" value="Tet_transcr_reg_TetR-rel_C_sf"/>
</dbReference>